<sequence>MPLKEASEIFDKTMVAFGLEKNITTNPQIMKGVIAELKLNDLKTKNERMRKFFQDIISEPQDLQPMFNNIKKGVASKHPAIVEFADLALKNNWFRPFEHIARSVHVMFVLEALTATMCNSHDFFVEVQDHYKIKERACGIDTTHSLNALMRALKISRDFFKIAKAFSLDPLMIYFRIRRGLAGSHLTIGEAKKMLRDKKINYLEYKLLSPILKNNIEHINELVRINIYEAGITEYHNDFKTNSISAYALSEDLRCDPPLAMFKNKNVIPTKNDDIFYQSISEKNNLFPTVNTSQNWASLYITWNMAFVLGNLDDLDLIFPKLLIPSLINAEPENFLGVRIISLWLSVNHNLFRQCDKIQVKKPAKSDEMSVAWAQINKKYAFKLAKRETHEDSKTLKKNFNKFFSHPIYNFFKLLWAHT</sequence>
<protein>
    <submittedName>
        <fullName evidence="1">Uncharacterized protein</fullName>
    </submittedName>
</protein>
<reference evidence="1 2" key="1">
    <citation type="journal article" date="2016" name="Nat. Commun.">
        <title>Thousands of microbial genomes shed light on interconnected biogeochemical processes in an aquifer system.</title>
        <authorList>
            <person name="Anantharaman K."/>
            <person name="Brown C.T."/>
            <person name="Hug L.A."/>
            <person name="Sharon I."/>
            <person name="Castelle C.J."/>
            <person name="Probst A.J."/>
            <person name="Thomas B.C."/>
            <person name="Singh A."/>
            <person name="Wilkins M.J."/>
            <person name="Karaoz U."/>
            <person name="Brodie E.L."/>
            <person name="Williams K.H."/>
            <person name="Hubbard S.S."/>
            <person name="Banfield J.F."/>
        </authorList>
    </citation>
    <scope>NUCLEOTIDE SEQUENCE [LARGE SCALE GENOMIC DNA]</scope>
</reference>
<evidence type="ECO:0000313" key="1">
    <source>
        <dbReference type="EMBL" id="OGH93752.1"/>
    </source>
</evidence>
<proteinExistence type="predicted"/>
<dbReference type="AlphaFoldDB" id="A0A1F6PC63"/>
<comment type="caution">
    <text evidence="1">The sequence shown here is derived from an EMBL/GenBank/DDBJ whole genome shotgun (WGS) entry which is preliminary data.</text>
</comment>
<dbReference type="STRING" id="1798709.A2538_02630"/>
<evidence type="ECO:0000313" key="2">
    <source>
        <dbReference type="Proteomes" id="UP000178254"/>
    </source>
</evidence>
<dbReference type="Proteomes" id="UP000178254">
    <property type="component" value="Unassembled WGS sequence"/>
</dbReference>
<gene>
    <name evidence="1" type="ORF">A2538_02630</name>
</gene>
<accession>A0A1F6PC63</accession>
<dbReference type="EMBL" id="MFRE01000022">
    <property type="protein sequence ID" value="OGH93752.1"/>
    <property type="molecule type" value="Genomic_DNA"/>
</dbReference>
<organism evidence="1 2">
    <name type="scientific">Candidatus Magasanikbacteria bacterium RIFOXYD2_FULL_41_14</name>
    <dbReference type="NCBI Taxonomy" id="1798709"/>
    <lineage>
        <taxon>Bacteria</taxon>
        <taxon>Candidatus Magasanikiibacteriota</taxon>
    </lineage>
</organism>
<name>A0A1F6PC63_9BACT</name>